<dbReference type="GO" id="GO:0036121">
    <property type="term" value="F:double-stranded DNA helicase activity"/>
    <property type="evidence" value="ECO:0007669"/>
    <property type="project" value="TreeGrafter"/>
</dbReference>
<dbReference type="SUPFAM" id="SSF52540">
    <property type="entry name" value="P-loop containing nucleoside triphosphate hydrolases"/>
    <property type="match status" value="1"/>
</dbReference>
<dbReference type="EMBL" id="KZ992832">
    <property type="protein sequence ID" value="RKP06709.1"/>
    <property type="molecule type" value="Genomic_DNA"/>
</dbReference>
<dbReference type="STRING" id="78915.A0A4V1IW88"/>
<keyword evidence="4" id="KW-0378">Hydrolase</keyword>
<evidence type="ECO:0000313" key="3">
    <source>
        <dbReference type="EMBL" id="RKP06080.1"/>
    </source>
</evidence>
<dbReference type="Pfam" id="PF04851">
    <property type="entry name" value="ResIII"/>
    <property type="match status" value="1"/>
</dbReference>
<evidence type="ECO:0000313" key="5">
    <source>
        <dbReference type="Proteomes" id="UP000271241"/>
    </source>
</evidence>
<dbReference type="InterPro" id="IPR027417">
    <property type="entry name" value="P-loop_NTPase"/>
</dbReference>
<protein>
    <submittedName>
        <fullName evidence="4">P-loop containing nucleoside triphosphate hydrolase protein</fullName>
    </submittedName>
</protein>
<evidence type="ECO:0000313" key="4">
    <source>
        <dbReference type="EMBL" id="RKP06709.1"/>
    </source>
</evidence>
<accession>A0A4V1IW88</accession>
<keyword evidence="1" id="KW-0067">ATP-binding</keyword>
<name>A0A4V1IW88_9FUNG</name>
<dbReference type="SMART" id="SM00490">
    <property type="entry name" value="HELICc"/>
    <property type="match status" value="1"/>
</dbReference>
<dbReference type="GO" id="GO:0016787">
    <property type="term" value="F:hydrolase activity"/>
    <property type="evidence" value="ECO:0007669"/>
    <property type="project" value="UniProtKB-KW"/>
</dbReference>
<evidence type="ECO:0000259" key="2">
    <source>
        <dbReference type="PROSITE" id="PS51194"/>
    </source>
</evidence>
<reference evidence="5" key="1">
    <citation type="journal article" date="2018" name="Nat. Microbiol.">
        <title>Leveraging single-cell genomics to expand the fungal tree of life.</title>
        <authorList>
            <person name="Ahrendt S.R."/>
            <person name="Quandt C.A."/>
            <person name="Ciobanu D."/>
            <person name="Clum A."/>
            <person name="Salamov A."/>
            <person name="Andreopoulos B."/>
            <person name="Cheng J.F."/>
            <person name="Woyke T."/>
            <person name="Pelin A."/>
            <person name="Henrissat B."/>
            <person name="Reynolds N.K."/>
            <person name="Benny G.L."/>
            <person name="Smith M.E."/>
            <person name="James T.Y."/>
            <person name="Grigoriev I.V."/>
        </authorList>
    </citation>
    <scope>NUCLEOTIDE SEQUENCE [LARGE SCALE GENOMIC DNA]</scope>
    <source>
        <strain evidence="5">RSA 1356</strain>
    </source>
</reference>
<dbReference type="GO" id="GO:0005524">
    <property type="term" value="F:ATP binding"/>
    <property type="evidence" value="ECO:0007669"/>
    <property type="project" value="InterPro"/>
</dbReference>
<dbReference type="InterPro" id="IPR050742">
    <property type="entry name" value="Helicase_Restrict-Modif_Enz"/>
</dbReference>
<dbReference type="PANTHER" id="PTHR47396:SF1">
    <property type="entry name" value="ATP-DEPENDENT HELICASE IRC3-RELATED"/>
    <property type="match status" value="1"/>
</dbReference>
<dbReference type="GO" id="GO:0061749">
    <property type="term" value="F:forked DNA-dependent helicase activity"/>
    <property type="evidence" value="ECO:0007669"/>
    <property type="project" value="TreeGrafter"/>
</dbReference>
<dbReference type="PROSITE" id="PS51194">
    <property type="entry name" value="HELICASE_CTER"/>
    <property type="match status" value="1"/>
</dbReference>
<dbReference type="GO" id="GO:0070125">
    <property type="term" value="P:mitochondrial translational elongation"/>
    <property type="evidence" value="ECO:0007669"/>
    <property type="project" value="TreeGrafter"/>
</dbReference>
<feature type="non-terminal residue" evidence="4">
    <location>
        <position position="1"/>
    </location>
</feature>
<dbReference type="EMBL" id="KZ992959">
    <property type="protein sequence ID" value="RKP06080.1"/>
    <property type="molecule type" value="Genomic_DNA"/>
</dbReference>
<evidence type="ECO:0000256" key="1">
    <source>
        <dbReference type="ARBA" id="ARBA00022806"/>
    </source>
</evidence>
<dbReference type="Pfam" id="PF00271">
    <property type="entry name" value="Helicase_C"/>
    <property type="match status" value="1"/>
</dbReference>
<dbReference type="GO" id="GO:0032042">
    <property type="term" value="P:mitochondrial DNA metabolic process"/>
    <property type="evidence" value="ECO:0007669"/>
    <property type="project" value="TreeGrafter"/>
</dbReference>
<organism evidence="4 5">
    <name type="scientific">Thamnocephalis sphaerospora</name>
    <dbReference type="NCBI Taxonomy" id="78915"/>
    <lineage>
        <taxon>Eukaryota</taxon>
        <taxon>Fungi</taxon>
        <taxon>Fungi incertae sedis</taxon>
        <taxon>Zoopagomycota</taxon>
        <taxon>Zoopagomycotina</taxon>
        <taxon>Zoopagomycetes</taxon>
        <taxon>Zoopagales</taxon>
        <taxon>Sigmoideomycetaceae</taxon>
        <taxon>Thamnocephalis</taxon>
    </lineage>
</organism>
<feature type="domain" description="Helicase C-terminal" evidence="2">
    <location>
        <begin position="141"/>
        <end position="259"/>
    </location>
</feature>
<keyword evidence="1" id="KW-0547">Nucleotide-binding</keyword>
<dbReference type="PANTHER" id="PTHR47396">
    <property type="entry name" value="TYPE I RESTRICTION ENZYME ECOKI R PROTEIN"/>
    <property type="match status" value="1"/>
</dbReference>
<dbReference type="Proteomes" id="UP000271241">
    <property type="component" value="Unassembled WGS sequence"/>
</dbReference>
<feature type="non-terminal residue" evidence="4">
    <location>
        <position position="259"/>
    </location>
</feature>
<gene>
    <name evidence="3" type="ORF">THASP1DRAFT_3767</name>
    <name evidence="4" type="ORF">THASP1DRAFT_8696</name>
</gene>
<proteinExistence type="predicted"/>
<dbReference type="OrthoDB" id="16911at2759"/>
<dbReference type="InterPro" id="IPR001650">
    <property type="entry name" value="Helicase_C-like"/>
</dbReference>
<sequence length="259" mass="29022">DLIVASVAALSRTDGRRLARYRPEYFKVVFVDEAHHAVAPSYQRILKHFNIPCGLPGRQPLLWGCSATVFRTDKKVLGEVFDEVVFHRDPKQMINEGWLCKPDVLDIRTHVDISQVSIQHGEFQTSKLSNVINIKSRNSLIVKTYLEKAASTRKTTLVYAASRAHVLALRNAFCYAGIHTAHITGDMAYQKRAAVLNSFRSGKLPVLVNCEIFVEGTDIPRVDCIILARPTRSAGLVQQMIGRGMRTSAEKKDCLVLDF</sequence>
<keyword evidence="5" id="KW-1185">Reference proteome</keyword>
<reference evidence="4" key="2">
    <citation type="submission" date="2018-07" db="EMBL/GenBank/DDBJ databases">
        <title>Leveraging single-cell genomics to expand the Fungal Tree of Life.</title>
        <authorList>
            <consortium name="DOE Joint Genome Institute"/>
            <person name="Ahrendt S.R."/>
            <person name="Quandt C.A."/>
            <person name="Ciobanu D."/>
            <person name="Clum A."/>
            <person name="Salamov A."/>
            <person name="Andreopoulos B."/>
            <person name="Cheng J.-F."/>
            <person name="Woyke T."/>
            <person name="Pelin A."/>
            <person name="Henrissat B."/>
            <person name="Reynolds N."/>
            <person name="Benny G.L."/>
            <person name="Smith M.E."/>
            <person name="James T.Y."/>
            <person name="Grigoriev I.V."/>
        </authorList>
    </citation>
    <scope>NUCLEOTIDE SEQUENCE</scope>
    <source>
        <strain evidence="4">RSA 1356</strain>
    </source>
</reference>
<keyword evidence="1" id="KW-0347">Helicase</keyword>
<dbReference type="GO" id="GO:0000403">
    <property type="term" value="F:Y-form DNA binding"/>
    <property type="evidence" value="ECO:0007669"/>
    <property type="project" value="TreeGrafter"/>
</dbReference>
<dbReference type="Gene3D" id="3.40.50.300">
    <property type="entry name" value="P-loop containing nucleotide triphosphate hydrolases"/>
    <property type="match status" value="2"/>
</dbReference>
<dbReference type="GO" id="GO:0005759">
    <property type="term" value="C:mitochondrial matrix"/>
    <property type="evidence" value="ECO:0007669"/>
    <property type="project" value="TreeGrafter"/>
</dbReference>
<dbReference type="InterPro" id="IPR006935">
    <property type="entry name" value="Helicase/UvrB_N"/>
</dbReference>
<dbReference type="AlphaFoldDB" id="A0A4V1IW88"/>